<comment type="caution">
    <text evidence="2">The sequence shown here is derived from an EMBL/GenBank/DDBJ whole genome shotgun (WGS) entry which is preliminary data.</text>
</comment>
<proteinExistence type="predicted"/>
<feature type="region of interest" description="Disordered" evidence="1">
    <location>
        <begin position="46"/>
        <end position="69"/>
    </location>
</feature>
<feature type="compositionally biased region" description="Polar residues" evidence="1">
    <location>
        <begin position="60"/>
        <end position="69"/>
    </location>
</feature>
<keyword evidence="3" id="KW-1185">Reference proteome</keyword>
<protein>
    <recommendedName>
        <fullName evidence="4">RNase H type-1 domain-containing protein</fullName>
    </recommendedName>
</protein>
<sequence>MSQHTHVLREANCVADRLAKMDSRGINGSGVFYSPPDDVRSLLQANRDRDEDSDMGWGLGSQQGVSAMV</sequence>
<evidence type="ECO:0000313" key="2">
    <source>
        <dbReference type="EMBL" id="KAK8516305.1"/>
    </source>
</evidence>
<organism evidence="2 3">
    <name type="scientific">Hibiscus sabdariffa</name>
    <name type="common">roselle</name>
    <dbReference type="NCBI Taxonomy" id="183260"/>
    <lineage>
        <taxon>Eukaryota</taxon>
        <taxon>Viridiplantae</taxon>
        <taxon>Streptophyta</taxon>
        <taxon>Embryophyta</taxon>
        <taxon>Tracheophyta</taxon>
        <taxon>Spermatophyta</taxon>
        <taxon>Magnoliopsida</taxon>
        <taxon>eudicotyledons</taxon>
        <taxon>Gunneridae</taxon>
        <taxon>Pentapetalae</taxon>
        <taxon>rosids</taxon>
        <taxon>malvids</taxon>
        <taxon>Malvales</taxon>
        <taxon>Malvaceae</taxon>
        <taxon>Malvoideae</taxon>
        <taxon>Hibiscus</taxon>
    </lineage>
</organism>
<gene>
    <name evidence="2" type="ORF">V6N12_068914</name>
</gene>
<dbReference type="EMBL" id="JBBPBM010000059">
    <property type="protein sequence ID" value="KAK8516305.1"/>
    <property type="molecule type" value="Genomic_DNA"/>
</dbReference>
<evidence type="ECO:0000256" key="1">
    <source>
        <dbReference type="SAM" id="MobiDB-lite"/>
    </source>
</evidence>
<evidence type="ECO:0000313" key="3">
    <source>
        <dbReference type="Proteomes" id="UP001472677"/>
    </source>
</evidence>
<accession>A0ABR2CA63</accession>
<name>A0ABR2CA63_9ROSI</name>
<dbReference type="Proteomes" id="UP001472677">
    <property type="component" value="Unassembled WGS sequence"/>
</dbReference>
<reference evidence="2 3" key="1">
    <citation type="journal article" date="2024" name="G3 (Bethesda)">
        <title>Genome assembly of Hibiscus sabdariffa L. provides insights into metabolisms of medicinal natural products.</title>
        <authorList>
            <person name="Kim T."/>
        </authorList>
    </citation>
    <scope>NUCLEOTIDE SEQUENCE [LARGE SCALE GENOMIC DNA]</scope>
    <source>
        <strain evidence="2">TK-2024</strain>
        <tissue evidence="2">Old leaves</tissue>
    </source>
</reference>
<evidence type="ECO:0008006" key="4">
    <source>
        <dbReference type="Google" id="ProtNLM"/>
    </source>
</evidence>